<sequence>MAPFVRAQDVQKIAVVGGGYVGHGVAQQFAQAGFAVAMYNRTEESSARAMEAIGKGLALLAGAGALSRGEAEAARARVRPTTDLAGCVAEAGFVVEAVAEQLPVKQELFRRLESLASESAIFASETSGLRISDIARGTRRPERCIATHNYTPPPLIPVVEVVPGDRTAPEVIEATCALLRRAGKEPVICREVPGHIGTRLTTALRREAYYIVEQGYATPEAVDAVLRSVGRLIPVLGILAMTDFSGIDVLRDVHRNIQPHLDHRPDPSPMLDRLIEEGRLGIKSGRGFYRWTPEKIQELFEARGLELIRGMRQSPPPLPPAL</sequence>
<organism evidence="5 6">
    <name type="scientific">Tectimicrobiota bacterium</name>
    <dbReference type="NCBI Taxonomy" id="2528274"/>
    <lineage>
        <taxon>Bacteria</taxon>
        <taxon>Pseudomonadati</taxon>
        <taxon>Nitrospinota/Tectimicrobiota group</taxon>
        <taxon>Candidatus Tectimicrobiota</taxon>
    </lineage>
</organism>
<dbReference type="Pfam" id="PF02737">
    <property type="entry name" value="3HCDH_N"/>
    <property type="match status" value="1"/>
</dbReference>
<dbReference type="PANTHER" id="PTHR48075:SF5">
    <property type="entry name" value="3-HYDROXYBUTYRYL-COA DEHYDROGENASE"/>
    <property type="match status" value="1"/>
</dbReference>
<dbReference type="InterPro" id="IPR006108">
    <property type="entry name" value="3HC_DH_C"/>
</dbReference>
<name>A0A932HZV3_UNCTE</name>
<evidence type="ECO:0000313" key="6">
    <source>
        <dbReference type="Proteomes" id="UP000782312"/>
    </source>
</evidence>
<evidence type="ECO:0000256" key="2">
    <source>
        <dbReference type="PIRSR" id="PIRSR000105-1"/>
    </source>
</evidence>
<dbReference type="InterPro" id="IPR013328">
    <property type="entry name" value="6PGD_dom2"/>
</dbReference>
<dbReference type="EMBL" id="JACPUR010000035">
    <property type="protein sequence ID" value="MBI3128789.1"/>
    <property type="molecule type" value="Genomic_DNA"/>
</dbReference>
<evidence type="ECO:0000259" key="3">
    <source>
        <dbReference type="Pfam" id="PF00725"/>
    </source>
</evidence>
<dbReference type="GO" id="GO:0006635">
    <property type="term" value="P:fatty acid beta-oxidation"/>
    <property type="evidence" value="ECO:0007669"/>
    <property type="project" value="TreeGrafter"/>
</dbReference>
<dbReference type="AlphaFoldDB" id="A0A932HZV3"/>
<dbReference type="SUPFAM" id="SSF51735">
    <property type="entry name" value="NAD(P)-binding Rossmann-fold domains"/>
    <property type="match status" value="1"/>
</dbReference>
<dbReference type="Gene3D" id="1.10.1040.10">
    <property type="entry name" value="N-(1-d-carboxylethyl)-l-norvaline Dehydrogenase, domain 2"/>
    <property type="match status" value="1"/>
</dbReference>
<dbReference type="GO" id="GO:0070403">
    <property type="term" value="F:NAD+ binding"/>
    <property type="evidence" value="ECO:0007669"/>
    <property type="project" value="InterPro"/>
</dbReference>
<feature type="site" description="Important for catalytic activity" evidence="2">
    <location>
        <position position="148"/>
    </location>
</feature>
<evidence type="ECO:0000259" key="4">
    <source>
        <dbReference type="Pfam" id="PF02737"/>
    </source>
</evidence>
<dbReference type="GO" id="GO:0008691">
    <property type="term" value="F:3-hydroxybutyryl-CoA dehydrogenase activity"/>
    <property type="evidence" value="ECO:0007669"/>
    <property type="project" value="TreeGrafter"/>
</dbReference>
<accession>A0A932HZV3</accession>
<gene>
    <name evidence="5" type="ORF">HYZ11_14385</name>
</gene>
<comment type="caution">
    <text evidence="5">The sequence shown here is derived from an EMBL/GenBank/DDBJ whole genome shotgun (WGS) entry which is preliminary data.</text>
</comment>
<feature type="domain" description="3-hydroxyacyl-CoA dehydrogenase C-terminal" evidence="3">
    <location>
        <begin position="194"/>
        <end position="291"/>
    </location>
</feature>
<reference evidence="5" key="1">
    <citation type="submission" date="2020-07" db="EMBL/GenBank/DDBJ databases">
        <title>Huge and variable diversity of episymbiotic CPR bacteria and DPANN archaea in groundwater ecosystems.</title>
        <authorList>
            <person name="He C.Y."/>
            <person name="Keren R."/>
            <person name="Whittaker M."/>
            <person name="Farag I.F."/>
            <person name="Doudna J."/>
            <person name="Cate J.H.D."/>
            <person name="Banfield J.F."/>
        </authorList>
    </citation>
    <scope>NUCLEOTIDE SEQUENCE</scope>
    <source>
        <strain evidence="5">NC_groundwater_763_Ag_S-0.2um_68_21</strain>
    </source>
</reference>
<dbReference type="InterPro" id="IPR022694">
    <property type="entry name" value="3-OHacyl-CoA_DH"/>
</dbReference>
<dbReference type="InterPro" id="IPR008927">
    <property type="entry name" value="6-PGluconate_DH-like_C_sf"/>
</dbReference>
<dbReference type="Pfam" id="PF00725">
    <property type="entry name" value="3HCDH"/>
    <property type="match status" value="1"/>
</dbReference>
<dbReference type="Proteomes" id="UP000782312">
    <property type="component" value="Unassembled WGS sequence"/>
</dbReference>
<dbReference type="PIRSF" id="PIRSF000105">
    <property type="entry name" value="HCDH"/>
    <property type="match status" value="1"/>
</dbReference>
<protein>
    <submittedName>
        <fullName evidence="5">3-hydroxyacyl-CoA dehydrogenase family protein</fullName>
    </submittedName>
</protein>
<proteinExistence type="predicted"/>
<dbReference type="Gene3D" id="3.40.50.720">
    <property type="entry name" value="NAD(P)-binding Rossmann-like Domain"/>
    <property type="match status" value="1"/>
</dbReference>
<dbReference type="SUPFAM" id="SSF48179">
    <property type="entry name" value="6-phosphogluconate dehydrogenase C-terminal domain-like"/>
    <property type="match status" value="1"/>
</dbReference>
<dbReference type="InterPro" id="IPR036291">
    <property type="entry name" value="NAD(P)-bd_dom_sf"/>
</dbReference>
<dbReference type="PANTHER" id="PTHR48075">
    <property type="entry name" value="3-HYDROXYACYL-COA DEHYDROGENASE FAMILY PROTEIN"/>
    <property type="match status" value="1"/>
</dbReference>
<keyword evidence="1" id="KW-0560">Oxidoreductase</keyword>
<feature type="domain" description="3-hydroxyacyl-CoA dehydrogenase NAD binding" evidence="4">
    <location>
        <begin position="12"/>
        <end position="191"/>
    </location>
</feature>
<evidence type="ECO:0000256" key="1">
    <source>
        <dbReference type="ARBA" id="ARBA00023002"/>
    </source>
</evidence>
<evidence type="ECO:0000313" key="5">
    <source>
        <dbReference type="EMBL" id="MBI3128789.1"/>
    </source>
</evidence>
<dbReference type="InterPro" id="IPR006176">
    <property type="entry name" value="3-OHacyl-CoA_DH_NAD-bd"/>
</dbReference>